<feature type="transmembrane region" description="Helical" evidence="1">
    <location>
        <begin position="89"/>
        <end position="110"/>
    </location>
</feature>
<feature type="domain" description="EamA" evidence="2">
    <location>
        <begin position="2"/>
        <end position="137"/>
    </location>
</feature>
<evidence type="ECO:0000313" key="4">
    <source>
        <dbReference type="Proteomes" id="UP001302274"/>
    </source>
</evidence>
<feature type="transmembrane region" description="Helical" evidence="1">
    <location>
        <begin position="122"/>
        <end position="139"/>
    </location>
</feature>
<evidence type="ECO:0000256" key="1">
    <source>
        <dbReference type="SAM" id="Phobius"/>
    </source>
</evidence>
<keyword evidence="1" id="KW-0472">Membrane</keyword>
<evidence type="ECO:0000313" key="3">
    <source>
        <dbReference type="EMBL" id="MEA9356342.1"/>
    </source>
</evidence>
<feature type="transmembrane region" description="Helical" evidence="1">
    <location>
        <begin position="256"/>
        <end position="273"/>
    </location>
</feature>
<keyword evidence="4" id="KW-1185">Reference proteome</keyword>
<feature type="domain" description="EamA" evidence="2">
    <location>
        <begin position="161"/>
        <end position="296"/>
    </location>
</feature>
<keyword evidence="1" id="KW-1133">Transmembrane helix</keyword>
<protein>
    <submittedName>
        <fullName evidence="3">DMT family transporter</fullName>
    </submittedName>
</protein>
<feature type="transmembrane region" description="Helical" evidence="1">
    <location>
        <begin position="159"/>
        <end position="179"/>
    </location>
</feature>
<dbReference type="EMBL" id="JAYGJQ010000001">
    <property type="protein sequence ID" value="MEA9356342.1"/>
    <property type="molecule type" value="Genomic_DNA"/>
</dbReference>
<dbReference type="PANTHER" id="PTHR22911:SF133">
    <property type="entry name" value="MEMBRANE PROTEIN"/>
    <property type="match status" value="1"/>
</dbReference>
<feature type="transmembrane region" description="Helical" evidence="1">
    <location>
        <begin position="63"/>
        <end position="83"/>
    </location>
</feature>
<feature type="transmembrane region" description="Helical" evidence="1">
    <location>
        <begin position="34"/>
        <end position="51"/>
    </location>
</feature>
<dbReference type="RefSeq" id="WP_323576033.1">
    <property type="nucleotide sequence ID" value="NZ_JAYGJQ010000001.1"/>
</dbReference>
<dbReference type="Proteomes" id="UP001302274">
    <property type="component" value="Unassembled WGS sequence"/>
</dbReference>
<accession>A0ABU5VUQ1</accession>
<organism evidence="3 4">
    <name type="scientific">Bacteriovorax antarcticus</name>
    <dbReference type="NCBI Taxonomy" id="3088717"/>
    <lineage>
        <taxon>Bacteria</taxon>
        <taxon>Pseudomonadati</taxon>
        <taxon>Bdellovibrionota</taxon>
        <taxon>Bacteriovoracia</taxon>
        <taxon>Bacteriovoracales</taxon>
        <taxon>Bacteriovoracaceae</taxon>
        <taxon>Bacteriovorax</taxon>
    </lineage>
</organism>
<sequence length="301" mass="32774">MLGIVFVILAGILWAIDTLIRYPLLGAGVSAEKIVFIEVLFLSVLFIPLILKDAKKFGGIKLSTLFYFMVIGFGGQAIGGLAFTKAFMLINPSLVILLQKLQPIVAISLARVLLGEKIKKEFVLWAAVALIGGLLISSVDILPGLGHLDFTMGLLTKNAIWGYTLALIAVGCWGASTVFGKKLSNQGFDEIQIMGGRFIFGLVFMTFYLYYRFGGLSLEWSAITYGKVLVMVLLSGLAGMYFYYKGLKTISARACAIAELFFPFSAVVINWVFLGAKLLPVQILGAVLLILSSAVIQLKKY</sequence>
<keyword evidence="1" id="KW-0812">Transmembrane</keyword>
<dbReference type="InterPro" id="IPR000620">
    <property type="entry name" value="EamA_dom"/>
</dbReference>
<proteinExistence type="predicted"/>
<dbReference type="SUPFAM" id="SSF103481">
    <property type="entry name" value="Multidrug resistance efflux transporter EmrE"/>
    <property type="match status" value="2"/>
</dbReference>
<dbReference type="Pfam" id="PF00892">
    <property type="entry name" value="EamA"/>
    <property type="match status" value="2"/>
</dbReference>
<feature type="transmembrane region" description="Helical" evidence="1">
    <location>
        <begin position="279"/>
        <end position="298"/>
    </location>
</feature>
<reference evidence="3 4" key="1">
    <citation type="submission" date="2023-11" db="EMBL/GenBank/DDBJ databases">
        <title>A Novel Polar Bacteriovorax (B. antarcticus) Isolated from the Biocrust in Antarctica.</title>
        <authorList>
            <person name="Mun W."/>
            <person name="Choi S.Y."/>
            <person name="Mitchell R.J."/>
        </authorList>
    </citation>
    <scope>NUCLEOTIDE SEQUENCE [LARGE SCALE GENOMIC DNA]</scope>
    <source>
        <strain evidence="3 4">PP10</strain>
    </source>
</reference>
<feature type="transmembrane region" description="Helical" evidence="1">
    <location>
        <begin position="223"/>
        <end position="244"/>
    </location>
</feature>
<name>A0ABU5VUQ1_9BACT</name>
<dbReference type="PANTHER" id="PTHR22911">
    <property type="entry name" value="ACYL-MALONYL CONDENSING ENZYME-RELATED"/>
    <property type="match status" value="1"/>
</dbReference>
<dbReference type="InterPro" id="IPR037185">
    <property type="entry name" value="EmrE-like"/>
</dbReference>
<feature type="transmembrane region" description="Helical" evidence="1">
    <location>
        <begin position="191"/>
        <end position="211"/>
    </location>
</feature>
<gene>
    <name evidence="3" type="ORF">SHI21_09020</name>
</gene>
<evidence type="ECO:0000259" key="2">
    <source>
        <dbReference type="Pfam" id="PF00892"/>
    </source>
</evidence>
<comment type="caution">
    <text evidence="3">The sequence shown here is derived from an EMBL/GenBank/DDBJ whole genome shotgun (WGS) entry which is preliminary data.</text>
</comment>